<comment type="caution">
    <text evidence="9">The sequence shown here is derived from an EMBL/GenBank/DDBJ whole genome shotgun (WGS) entry which is preliminary data.</text>
</comment>
<keyword evidence="3 7" id="KW-0812">Transmembrane</keyword>
<keyword evidence="4" id="KW-0378">Hydrolase</keyword>
<name>A0A0W8FTJ6_9ZZZZ</name>
<evidence type="ECO:0000256" key="6">
    <source>
        <dbReference type="ARBA" id="ARBA00023136"/>
    </source>
</evidence>
<comment type="subcellular location">
    <subcellularLocation>
        <location evidence="1">Cell membrane</location>
        <topology evidence="1">Multi-pass membrane protein</topology>
    </subcellularLocation>
</comment>
<dbReference type="InterPro" id="IPR000326">
    <property type="entry name" value="PAP2/HPO"/>
</dbReference>
<dbReference type="GO" id="GO:0005886">
    <property type="term" value="C:plasma membrane"/>
    <property type="evidence" value="ECO:0007669"/>
    <property type="project" value="UniProtKB-SubCell"/>
</dbReference>
<dbReference type="Pfam" id="PF01569">
    <property type="entry name" value="PAP2"/>
    <property type="match status" value="1"/>
</dbReference>
<dbReference type="GO" id="GO:0016787">
    <property type="term" value="F:hydrolase activity"/>
    <property type="evidence" value="ECO:0007669"/>
    <property type="project" value="UniProtKB-KW"/>
</dbReference>
<evidence type="ECO:0000259" key="8">
    <source>
        <dbReference type="SMART" id="SM00014"/>
    </source>
</evidence>
<evidence type="ECO:0000256" key="4">
    <source>
        <dbReference type="ARBA" id="ARBA00022801"/>
    </source>
</evidence>
<dbReference type="PANTHER" id="PTHR14969">
    <property type="entry name" value="SPHINGOSINE-1-PHOSPHATE PHOSPHOHYDROLASE"/>
    <property type="match status" value="1"/>
</dbReference>
<feature type="transmembrane region" description="Helical" evidence="7">
    <location>
        <begin position="15"/>
        <end position="34"/>
    </location>
</feature>
<evidence type="ECO:0000313" key="9">
    <source>
        <dbReference type="EMBL" id="KUG24116.1"/>
    </source>
</evidence>
<protein>
    <submittedName>
        <fullName evidence="9">Phosphoesterase pa-phosphatase</fullName>
    </submittedName>
</protein>
<sequence length="213" mass="24232">MSQLSGIKKVKEKRIATYIAFFCLIMTVVSYLFWDITLTKYCRELNQTIKNIAEEVTRFGVSTWYIVASVFLYLFFRYIYKNYLNAMRALFVFLSLTVSGIFINLLKWLAGRHRPVDFFNHGYFGFSFFGTGYELASFPSGHAQTAFALATSLTILFPRWGIPLFVAAGAVGTSRIILTSHYLSDVIAGAGVGILMTMALKYYFDLKKITIKI</sequence>
<feature type="transmembrane region" description="Helical" evidence="7">
    <location>
        <begin position="182"/>
        <end position="204"/>
    </location>
</feature>
<feature type="transmembrane region" description="Helical" evidence="7">
    <location>
        <begin position="63"/>
        <end position="80"/>
    </location>
</feature>
<evidence type="ECO:0000256" key="5">
    <source>
        <dbReference type="ARBA" id="ARBA00022989"/>
    </source>
</evidence>
<keyword evidence="5 7" id="KW-1133">Transmembrane helix</keyword>
<proteinExistence type="predicted"/>
<keyword evidence="6 7" id="KW-0472">Membrane</keyword>
<gene>
    <name evidence="9" type="ORF">ASZ90_006082</name>
</gene>
<organism evidence="9">
    <name type="scientific">hydrocarbon metagenome</name>
    <dbReference type="NCBI Taxonomy" id="938273"/>
    <lineage>
        <taxon>unclassified sequences</taxon>
        <taxon>metagenomes</taxon>
        <taxon>ecological metagenomes</taxon>
    </lineage>
</organism>
<keyword evidence="2" id="KW-1003">Cell membrane</keyword>
<feature type="domain" description="Phosphatidic acid phosphatase type 2/haloperoxidase" evidence="8">
    <location>
        <begin position="89"/>
        <end position="201"/>
    </location>
</feature>
<evidence type="ECO:0000256" key="1">
    <source>
        <dbReference type="ARBA" id="ARBA00004651"/>
    </source>
</evidence>
<dbReference type="AlphaFoldDB" id="A0A0W8FTJ6"/>
<dbReference type="InterPro" id="IPR036938">
    <property type="entry name" value="PAP2/HPO_sf"/>
</dbReference>
<evidence type="ECO:0000256" key="3">
    <source>
        <dbReference type="ARBA" id="ARBA00022692"/>
    </source>
</evidence>
<dbReference type="SUPFAM" id="SSF48317">
    <property type="entry name" value="Acid phosphatase/Vanadium-dependent haloperoxidase"/>
    <property type="match status" value="1"/>
</dbReference>
<feature type="transmembrane region" description="Helical" evidence="7">
    <location>
        <begin position="87"/>
        <end position="106"/>
    </location>
</feature>
<dbReference type="PANTHER" id="PTHR14969:SF62">
    <property type="entry name" value="DECAPRENYLPHOSPHORYL-5-PHOSPHORIBOSE PHOSPHATASE RV3807C-RELATED"/>
    <property type="match status" value="1"/>
</dbReference>
<dbReference type="SMART" id="SM00014">
    <property type="entry name" value="acidPPc"/>
    <property type="match status" value="1"/>
</dbReference>
<reference evidence="9" key="1">
    <citation type="journal article" date="2015" name="Proc. Natl. Acad. Sci. U.S.A.">
        <title>Networks of energetic and metabolic interactions define dynamics in microbial communities.</title>
        <authorList>
            <person name="Embree M."/>
            <person name="Liu J.K."/>
            <person name="Al-Bassam M.M."/>
            <person name="Zengler K."/>
        </authorList>
    </citation>
    <scope>NUCLEOTIDE SEQUENCE</scope>
</reference>
<evidence type="ECO:0000256" key="2">
    <source>
        <dbReference type="ARBA" id="ARBA00022475"/>
    </source>
</evidence>
<dbReference type="Gene3D" id="1.20.144.10">
    <property type="entry name" value="Phosphatidic acid phosphatase type 2/haloperoxidase"/>
    <property type="match status" value="2"/>
</dbReference>
<accession>A0A0W8FTJ6</accession>
<dbReference type="EMBL" id="LNQE01000862">
    <property type="protein sequence ID" value="KUG24116.1"/>
    <property type="molecule type" value="Genomic_DNA"/>
</dbReference>
<feature type="transmembrane region" description="Helical" evidence="7">
    <location>
        <begin position="148"/>
        <end position="170"/>
    </location>
</feature>
<evidence type="ECO:0000256" key="7">
    <source>
        <dbReference type="SAM" id="Phobius"/>
    </source>
</evidence>